<sequence length="83" mass="9585">MDNKKEELLDKAAEHKAETFDKKVALAKAKLQEKVDDVKIGAVDLKEKASEKWDDLKENASETWEKTKQKAEELKKDIKEKLD</sequence>
<evidence type="ECO:0000256" key="1">
    <source>
        <dbReference type="SAM" id="MobiDB-lite"/>
    </source>
</evidence>
<evidence type="ECO:0000313" key="3">
    <source>
        <dbReference type="Proteomes" id="UP000837932"/>
    </source>
</evidence>
<evidence type="ECO:0008006" key="4">
    <source>
        <dbReference type="Google" id="ProtNLM"/>
    </source>
</evidence>
<comment type="caution">
    <text evidence="2">The sequence shown here is derived from an EMBL/GenBank/DDBJ whole genome shotgun (WGS) entry which is preliminary data.</text>
</comment>
<reference evidence="2" key="1">
    <citation type="submission" date="2021-12" db="EMBL/GenBank/DDBJ databases">
        <authorList>
            <person name="Rodrigo-Torres L."/>
            <person name="Arahal R. D."/>
            <person name="Lucena T."/>
        </authorList>
    </citation>
    <scope>NUCLEOTIDE SEQUENCE</scope>
    <source>
        <strain evidence="2">CECT 8858</strain>
    </source>
</reference>
<dbReference type="Proteomes" id="UP000837932">
    <property type="component" value="Unassembled WGS sequence"/>
</dbReference>
<evidence type="ECO:0000313" key="2">
    <source>
        <dbReference type="EMBL" id="CAH0996055.1"/>
    </source>
</evidence>
<organism evidence="2 3">
    <name type="scientific">Emticicia aquatica</name>
    <dbReference type="NCBI Taxonomy" id="1681835"/>
    <lineage>
        <taxon>Bacteria</taxon>
        <taxon>Pseudomonadati</taxon>
        <taxon>Bacteroidota</taxon>
        <taxon>Cytophagia</taxon>
        <taxon>Cytophagales</taxon>
        <taxon>Leadbetterellaceae</taxon>
        <taxon>Emticicia</taxon>
    </lineage>
</organism>
<proteinExistence type="predicted"/>
<dbReference type="EMBL" id="CAKLPY010000002">
    <property type="protein sequence ID" value="CAH0996055.1"/>
    <property type="molecule type" value="Genomic_DNA"/>
</dbReference>
<keyword evidence="3" id="KW-1185">Reference proteome</keyword>
<name>A0ABM9AQD3_9BACT</name>
<accession>A0ABM9AQD3</accession>
<protein>
    <recommendedName>
        <fullName evidence="4">YtxH domain-containing protein</fullName>
    </recommendedName>
</protein>
<dbReference type="RefSeq" id="WP_238806625.1">
    <property type="nucleotide sequence ID" value="NZ_CAKLPY010000002.1"/>
</dbReference>
<feature type="region of interest" description="Disordered" evidence="1">
    <location>
        <begin position="51"/>
        <end position="83"/>
    </location>
</feature>
<gene>
    <name evidence="2" type="ORF">EMA8858_02185</name>
</gene>